<dbReference type="GO" id="GO:0016787">
    <property type="term" value="F:hydrolase activity"/>
    <property type="evidence" value="ECO:0007669"/>
    <property type="project" value="UniProtKB-KW"/>
</dbReference>
<dbReference type="Pfam" id="PF12920">
    <property type="entry name" value="TcdA_TcdB_pore"/>
    <property type="match status" value="1"/>
</dbReference>
<accession>A0A5S9N649</accession>
<dbReference type="InterPro" id="IPR024769">
    <property type="entry name" value="TcdA/TcdB_pore_forming"/>
</dbReference>
<dbReference type="OrthoDB" id="5489595at2"/>
<name>A0A5S9N649_9GAMM</name>
<evidence type="ECO:0000313" key="3">
    <source>
        <dbReference type="EMBL" id="CAA0085323.1"/>
    </source>
</evidence>
<evidence type="ECO:0000259" key="2">
    <source>
        <dbReference type="Pfam" id="PF12920"/>
    </source>
</evidence>
<feature type="domain" description="TcdA/TcdB toxin pore forming" evidence="2">
    <location>
        <begin position="1537"/>
        <end position="2185"/>
    </location>
</feature>
<dbReference type="SUPFAM" id="SSF56988">
    <property type="entry name" value="Anthrax protective antigen"/>
    <property type="match status" value="1"/>
</dbReference>
<keyword evidence="4" id="KW-1185">Reference proteome</keyword>
<dbReference type="Proteomes" id="UP000441399">
    <property type="component" value="Unassembled WGS sequence"/>
</dbReference>
<keyword evidence="3" id="KW-0378">Hydrolase</keyword>
<organism evidence="3 4">
    <name type="scientific">BD1-7 clade bacterium</name>
    <dbReference type="NCBI Taxonomy" id="2029982"/>
    <lineage>
        <taxon>Bacteria</taxon>
        <taxon>Pseudomonadati</taxon>
        <taxon>Pseudomonadota</taxon>
        <taxon>Gammaproteobacteria</taxon>
        <taxon>Cellvibrionales</taxon>
        <taxon>Spongiibacteraceae</taxon>
        <taxon>BD1-7 clade</taxon>
    </lineage>
</organism>
<reference evidence="3 4" key="1">
    <citation type="submission" date="2019-11" db="EMBL/GenBank/DDBJ databases">
        <authorList>
            <person name="Holert J."/>
        </authorList>
    </citation>
    <scope>NUCLEOTIDE SEQUENCE [LARGE SCALE GENOMIC DNA]</scope>
    <source>
        <strain evidence="3">SB11_3</strain>
    </source>
</reference>
<gene>
    <name evidence="3" type="primary">toxB_1</name>
    <name evidence="3" type="ORF">OPDIPICF_00803</name>
</gene>
<feature type="region of interest" description="Disordered" evidence="1">
    <location>
        <begin position="3334"/>
        <end position="3377"/>
    </location>
</feature>
<protein>
    <submittedName>
        <fullName evidence="3">Toxin B</fullName>
        <ecNumber evidence="3">3.4.22.-</ecNumber>
    </submittedName>
</protein>
<proteinExistence type="predicted"/>
<dbReference type="EMBL" id="CACSIO010000001">
    <property type="protein sequence ID" value="CAA0085323.1"/>
    <property type="molecule type" value="Genomic_DNA"/>
</dbReference>
<evidence type="ECO:0000256" key="1">
    <source>
        <dbReference type="SAM" id="MobiDB-lite"/>
    </source>
</evidence>
<dbReference type="EC" id="3.4.22.-" evidence="3"/>
<sequence length="3454" mass="374676">MHVQKTANQSQFYDELSQNYHVKTTDHAWVIQNPNNERTQRRAVVFAHGGYEQVPETFINSAPVTHTFLTPANTRLLSSLSHFIHADAEIERFDRIGFKESITNYQLTAVDPVDLLDDIRDAHALSFDLVLLKPDAKLTVSELSDVLVHAFPYTQLEWHICRHDTTLSDVVQWHVPAMRQALFQGIEGLCFFDGGGVSQQSYADYVSSYLGDLVDAVTVFRDPTLNEVNVGWLNKVSDLQNKFDGQALRFAAEIDIARNTGYFDDTLSTRLDNFRQSIEDVVDHSINLPTAQTAPPTSIPGHTELVNAGALEDSITAALDYYRDYVSGDETQVERFQSEFGLVSTDLDSLRQIASGLSAGDVTTTQVAHDVFSQLAKFDRYVADLGVTSPGNEAVQLPWVGELTPAMQLARLQDPDFEPLAIGGISRIVSKYANDSAYNGIVDSNIPGVKIGLTYAGGPERTVSDPAVAGDISKALAILSDGLDSSKPDHVLFAREIFAAAKVAERDGSVLKDVYGADGGGFILGVGNPQQLSQDTEGFTSVMILGETDADMRVLSEVILDRVATPDKQLSAAYHELWHVTSQNKFLTSADGTHTITLSDGKTFTWSNGGIEERLASGSRFVGELSFIDNPLNAPAGWISETTINEARGNPGPIFYPFDAGDTDSPATRSLHIPEYVINDRLKQITLPDSAVYFDNIYQTYTYLNQIQSEYQRLRFLDQALQDPKINNGISGSNRELIQAELTNRYQILEKDLPKVATAVALLRYDRITHDAPPHGTFSNGDGDRSARLVLADILVAAGAASQQLPDGLLNSRFNMVEFTKEVKAQVQAIYGDFFFDHFDYGPDKLKGSLDRVTDLSKYFSQFPNDLTGLDRPAGIMGGTPDSAAVLALRAFADKLGVADKVFDTDTGSRNDFSRVIQAAQDGDGKNDSLNAGLVDAIPDAEKVFKDANLSPKPLLEALGENIADVSGIHRTPDQFYFVKSDGGQLELAPFDPGSDVKGYDRVTLDNGDALYLPTEEGNTPFRFTEKFVERLTWLRSDGLEADVNTVSESIQFYRSLTAAEGRPEALGGMLSLKLLEFGLKSDNEITSNPKVREAFATLVADTSEYVISVRNGDAGKLGLNVSSMLEILKTTFGEKPELFINKVLDTVPETTALVFRAFPEFSAPLAIQQQKTIVSRYLNLETLAINELVRLTGDTSLSGKPGTEVLEIVSRIEDGGPTDSLIRQQVKKNQELLRASISALREQQKALVDTANALNVDLPDTNVVEQLPQLISDLAVELDTDSVSKFDSVRAQEVGNLLANFSSRERYVDTLNNQLLKLVTPEALYSLLKEQGSTAKQLLADGGYKDFYIDKLLERYLTSLSPQEGHEGLDSAIKHIVGAGMLVELDYAGSVDQQRQLIGDTIQQAADVLEKYKGTFNSEADYDHFATQWVTSVLDAYESLHQADSSFESARGFLDSGDSDHYRQLLGDTHPGDSFDNFIDAIDKPFGGGAGGFDDFVDVADPAGFTPRDDRGYRVPESNMMARLRSEKLARRLGSSFVDSVEEIRTANSLSGDWVPLLSSAQELDGGNYQVNFVNTADDTAEPVTIHTDSADIFRVRQFVDENDATALKAYKPDASGALKLREDVPDVEGVNGLNAAFAIHALVGFLERGKLAEETDSSQLATVLRAHQYLNLAQTAYGLALDGLEVIKLVKEGINISRTVVKEASAASKTVSAAASIGFGGVDILAGLASTGLDIYELTQAQSASEKAVIGTQLAFDVAGVGLGGVSLGLGITTIAATAVEATAVAAGAAAAGTIVGGAGVIFAGLGIGITALVQVFTQVSDDAKRVGKFFSEIDKTYKNGGFLYDGSKDIVKPVGQGIVDKVDFTNGKVSFGTHRIYRTHHGKTGSGAQNYFFWPGDFPTLVRDEKQALNVREKIGYGSSANLSSKERNAKIFIAPVTPHTSTISYSWNTLPGSTTRHDEGFDVIRRIERDKKFDYDFYVTPSEYTIDDIDFKYQRSGVQINLDDRDRVIVIPDIPKEYRGKIYHNIYGHGGNYTLSLNDDAELYIHSPNKSNWIIETSNVGSKNLRINDNTVWVGNAKAQFGDLGNANVLLNSTDGDISSIDFKTHKAMAIFVNGETINKDGHNSGKARGDLASHLKSLKDQGRLDVVTTVNRYHADGKVYDHVYYDRDGTRMLYSQEHPNADLVGFLQSSTDSSKSKVVFYDAKSRRLDIVDANNHHTISHAILPGFKDKVTVLGAVEEHGKILTRVRQTLANGHDVDYLFHEDKGTLVLDSVIGDNTLFAQLRDSGHVDGKALISRFSTDVKLSPQVRVVPTEGDSNHVHDRTVHHIDGKIYLQAGSHAVEISHDDGLKLVLGGKTLVQGDKWDGGHKTQVTFTADKTGYYDLNALYFESTGSAYLGVKIDGQSLDKNHFGGPDNQFLHGKAWFSPSGIYSLGTADSITKKQQPDIYYTIEALDFVERGGSLQDFWHGHATQVNTPLYVLPGSGDVLRPVVPGGDDKLVLVSSGTNAGATITSKGAVSVDETAAVSPAAGYLYYDPTNKKLYSQRSAGSPTEAVNLPDIGVDETGATVKTLAAVAQGLLVNDDKGASWLVSGSGDATLIAVSDGWVAAHDDWESTLKTHFGDNKTLALRASLGLTTAPPVLINGVSNASVHAQEFSLRGEVHYNSKNENVTSLEQAAAILAGGKSTSYVIDSVDFREAGGNHTLNDFLQSHAELSQKDAGSHVHDHAVHNITGRIYLRAGEHNFNVLHDDGVRLTVGGETIFTDDNWKSSANQASFTAESDGFYDINVLYFDGQGPSNLKIDIDGKVLSKANFDGSNAPGHSLKTWYDPLSTNVLVANVSDSDNTRLVRIDGDRKSAWLYDDKNQQLYRQSLLTKDSFESLTGTVIGVAEATSEADVLTLSSVESNAEYVVHGFKAGEDRLDLSGLDIVSREDLTIETGTSVLRSDTNGKPLKYARITLADGAHMTLYSVDGNAKDHFFNIDDIMIQPPKAGEAGHVVGFEKPSLTPSITLLDVPGKTDLPAAQRILADETLTNVLSTATGLEVFTESGLVYGVDNNHLTISGVKQSWLDAGNTLPTDASKRDTLNVFDADNHLKGWYLSQFGTLVEPEGLDGDDVGTYLGYNAESESAFIRQTDASTHQDTLYRVSADGAATAVGQFDITTVLNNGIVDILALAGMDATQALNIPQLDDVKSLLLSPKDGGIDFAVSDDLLQHYSQITVDTSQFHPADDTSGAITVNENWLARHVDVAKTGSDLTILNRDTGHSLILKGIADNDDVASLHIRSKDNVDLSVGDIVDSLEQTSAEKDAAVSLSIDDIYLRQTRHNADTTKQEIAAPDGDMTSGSNDKTLVGGGGNDKLDAGEGFKGDPLGDSKTLADKFLKPEDVFKPEDYLNKDQQPQFSSLQQAMAGFGADSGSEMNIKDVASTSSLNIAETNLDKKEQYANKDFA</sequence>
<feature type="compositionally biased region" description="Basic and acidic residues" evidence="1">
    <location>
        <begin position="3362"/>
        <end position="3377"/>
    </location>
</feature>
<evidence type="ECO:0000313" key="4">
    <source>
        <dbReference type="Proteomes" id="UP000441399"/>
    </source>
</evidence>